<proteinExistence type="predicted"/>
<evidence type="ECO:0000256" key="1">
    <source>
        <dbReference type="SAM" id="MobiDB-lite"/>
    </source>
</evidence>
<organism evidence="2 3">
    <name type="scientific">Pseudomonas phage UNO-SLW4</name>
    <dbReference type="NCBI Taxonomy" id="1874531"/>
    <lineage>
        <taxon>Viruses</taxon>
        <taxon>Duplodnaviria</taxon>
        <taxon>Heunggongvirae</taxon>
        <taxon>Uroviricota</taxon>
        <taxon>Caudoviricetes</taxon>
        <taxon>Autographivirales</taxon>
        <taxon>Autotranscriptaviridae</taxon>
        <taxon>Studiervirinae</taxon>
        <taxon>Unosvirus</taxon>
        <taxon>Unosvirus UNOSLW1</taxon>
        <taxon>Pifdecavirus UNOSLW1</taxon>
    </lineage>
</organism>
<dbReference type="Proteomes" id="UP000230494">
    <property type="component" value="Segment"/>
</dbReference>
<dbReference type="Pfam" id="PF17570">
    <property type="entry name" value="T7-like_gp67"/>
    <property type="match status" value="1"/>
</dbReference>
<gene>
    <name evidence="2" type="ORF">UNOSLW4_0150</name>
</gene>
<name>A0A1B2AMW8_9CAUD</name>
<accession>A0A1B2AMW8</accession>
<reference evidence="2 3" key="1">
    <citation type="submission" date="2016-06" db="EMBL/GenBank/DDBJ databases">
        <title>Complete Genome Sequences of Pseudomonas fluorescens Bacteriophages Isolated from Omaha, NE Freshwater Samples.</title>
        <authorList>
            <person name="Lu G."/>
            <person name="Luhr J."/>
            <person name="Stoecklein A."/>
            <person name="Warner P."/>
            <person name="Tapprich W."/>
        </authorList>
    </citation>
    <scope>NUCLEOTIDE SEQUENCE [LARGE SCALE GENOMIC DNA]</scope>
</reference>
<dbReference type="InterPro" id="IPR020134">
    <property type="entry name" value="Phage_T7-like_6.7"/>
</dbReference>
<feature type="region of interest" description="Disordered" evidence="1">
    <location>
        <begin position="1"/>
        <end position="93"/>
    </location>
</feature>
<evidence type="ECO:0000313" key="3">
    <source>
        <dbReference type="Proteomes" id="UP000230494"/>
    </source>
</evidence>
<protein>
    <submittedName>
        <fullName evidence="2">Uncharacterized protein</fullName>
    </submittedName>
</protein>
<dbReference type="EMBL" id="KX449363">
    <property type="protein sequence ID" value="ANY29045.1"/>
    <property type="molecule type" value="Genomic_DNA"/>
</dbReference>
<evidence type="ECO:0000313" key="2">
    <source>
        <dbReference type="EMBL" id="ANY29045.1"/>
    </source>
</evidence>
<sequence length="93" mass="9773">MCFSKKMKIPKPNTDQKAPEPVLLEAPKGVAFGDGADDEVTNDDAQSSKGIGSLKVKKADVDTGDGSRTAAPVKDTGITPSKKNGSIKRAMKR</sequence>